<reference evidence="1" key="1">
    <citation type="journal article" date="2014" name="Front. Microbiol.">
        <title>High frequency of phylogenetically diverse reductive dehalogenase-homologous genes in deep subseafloor sedimentary metagenomes.</title>
        <authorList>
            <person name="Kawai M."/>
            <person name="Futagami T."/>
            <person name="Toyoda A."/>
            <person name="Takaki Y."/>
            <person name="Nishi S."/>
            <person name="Hori S."/>
            <person name="Arai W."/>
            <person name="Tsubouchi T."/>
            <person name="Morono Y."/>
            <person name="Uchiyama I."/>
            <person name="Ito T."/>
            <person name="Fujiyama A."/>
            <person name="Inagaki F."/>
            <person name="Takami H."/>
        </authorList>
    </citation>
    <scope>NUCLEOTIDE SEQUENCE</scope>
    <source>
        <strain evidence="1">Expedition CK06-06</strain>
    </source>
</reference>
<dbReference type="SUPFAM" id="SSF51126">
    <property type="entry name" value="Pectin lyase-like"/>
    <property type="match status" value="1"/>
</dbReference>
<accession>X1S5X6</accession>
<protein>
    <recommendedName>
        <fullName evidence="2">Right handed beta helix domain-containing protein</fullName>
    </recommendedName>
</protein>
<feature type="non-terminal residue" evidence="1">
    <location>
        <position position="1"/>
    </location>
</feature>
<evidence type="ECO:0000313" key="1">
    <source>
        <dbReference type="EMBL" id="GAI63214.1"/>
    </source>
</evidence>
<proteinExistence type="predicted"/>
<name>X1S5X6_9ZZZZ</name>
<comment type="caution">
    <text evidence="1">The sequence shown here is derived from an EMBL/GenBank/DDBJ whole genome shotgun (WGS) entry which is preliminary data.</text>
</comment>
<gene>
    <name evidence="1" type="ORF">S06H3_64845</name>
</gene>
<evidence type="ECO:0008006" key="2">
    <source>
        <dbReference type="Google" id="ProtNLM"/>
    </source>
</evidence>
<feature type="non-terminal residue" evidence="1">
    <location>
        <position position="111"/>
    </location>
</feature>
<dbReference type="Gene3D" id="2.160.20.10">
    <property type="entry name" value="Single-stranded right-handed beta-helix, Pectin lyase-like"/>
    <property type="match status" value="1"/>
</dbReference>
<sequence>GTIQEAIDAASDGDTILVAEGTYNESVEITTPNLKIVSLTGPENTTILHSGTGIEIKASGVTVEGFKVSGDGLHYGIIVRKGVGVNILNNVVTGTTKHGAIELYGNLVETT</sequence>
<dbReference type="InterPro" id="IPR011050">
    <property type="entry name" value="Pectin_lyase_fold/virulence"/>
</dbReference>
<dbReference type="InterPro" id="IPR012334">
    <property type="entry name" value="Pectin_lyas_fold"/>
</dbReference>
<dbReference type="AlphaFoldDB" id="X1S5X6"/>
<dbReference type="EMBL" id="BARV01043443">
    <property type="protein sequence ID" value="GAI63214.1"/>
    <property type="molecule type" value="Genomic_DNA"/>
</dbReference>
<organism evidence="1">
    <name type="scientific">marine sediment metagenome</name>
    <dbReference type="NCBI Taxonomy" id="412755"/>
    <lineage>
        <taxon>unclassified sequences</taxon>
        <taxon>metagenomes</taxon>
        <taxon>ecological metagenomes</taxon>
    </lineage>
</organism>